<accession>A0A2N6KKC5</accession>
<organism evidence="2 3">
    <name type="scientific">Fischerella thermalis CCMEE 5268</name>
    <dbReference type="NCBI Taxonomy" id="2019662"/>
    <lineage>
        <taxon>Bacteria</taxon>
        <taxon>Bacillati</taxon>
        <taxon>Cyanobacteriota</taxon>
        <taxon>Cyanophyceae</taxon>
        <taxon>Nostocales</taxon>
        <taxon>Hapalosiphonaceae</taxon>
        <taxon>Fischerella</taxon>
    </lineage>
</organism>
<evidence type="ECO:0000313" key="3">
    <source>
        <dbReference type="Proteomes" id="UP000235025"/>
    </source>
</evidence>
<keyword evidence="1" id="KW-1133">Transmembrane helix</keyword>
<dbReference type="AlphaFoldDB" id="A0A2N6KKC5"/>
<name>A0A2N6KKC5_9CYAN</name>
<keyword evidence="1" id="KW-0472">Membrane</keyword>
<sequence length="72" mass="7492">MQMLAVAALAVNVHNGLAERSVGFAISYAAVRAVLALAIGLTATGVGVEQVLLSEPDLALTAAPRWLRSKNY</sequence>
<dbReference type="EMBL" id="NMQA01000046">
    <property type="protein sequence ID" value="PMB00156.1"/>
    <property type="molecule type" value="Genomic_DNA"/>
</dbReference>
<evidence type="ECO:0000256" key="1">
    <source>
        <dbReference type="SAM" id="Phobius"/>
    </source>
</evidence>
<evidence type="ECO:0000313" key="2">
    <source>
        <dbReference type="EMBL" id="PMB00156.1"/>
    </source>
</evidence>
<keyword evidence="1" id="KW-0812">Transmembrane</keyword>
<feature type="transmembrane region" description="Helical" evidence="1">
    <location>
        <begin position="28"/>
        <end position="48"/>
    </location>
</feature>
<gene>
    <name evidence="2" type="ORF">CEN50_04300</name>
</gene>
<reference evidence="2 3" key="1">
    <citation type="submission" date="2017-07" db="EMBL/GenBank/DDBJ databases">
        <title>Genomes of Fischerella (Mastigocladus) sp. strains.</title>
        <authorList>
            <person name="Miller S.R."/>
        </authorList>
    </citation>
    <scope>NUCLEOTIDE SEQUENCE [LARGE SCALE GENOMIC DNA]</scope>
    <source>
        <strain evidence="2 3">CCMEE 5268</strain>
    </source>
</reference>
<comment type="caution">
    <text evidence="2">The sequence shown here is derived from an EMBL/GenBank/DDBJ whole genome shotgun (WGS) entry which is preliminary data.</text>
</comment>
<proteinExistence type="predicted"/>
<protein>
    <submittedName>
        <fullName evidence="2">Uncharacterized protein</fullName>
    </submittedName>
</protein>
<dbReference type="Proteomes" id="UP000235025">
    <property type="component" value="Unassembled WGS sequence"/>
</dbReference>